<evidence type="ECO:0000259" key="2">
    <source>
        <dbReference type="Pfam" id="PF01458"/>
    </source>
</evidence>
<dbReference type="PANTHER" id="PTHR43575">
    <property type="entry name" value="PROTEIN ABCI7, CHLOROPLASTIC"/>
    <property type="match status" value="1"/>
</dbReference>
<evidence type="ECO:0000313" key="4">
    <source>
        <dbReference type="Proteomes" id="UP001055159"/>
    </source>
</evidence>
<sequence>MLNLNKGELFTSFDVGAFEVPGGRDEIWRFTPLKRLRGLHDGSAVATGTATIEVSERPGVTVDTARRGDERLGQAGAPADRVAAQAFSSFDAATIVTVARDTVVDDPIDVTITGPGEGQVAYGHLQVHVGELAEAVVVIDQRGSGTYADNVEFVVGNGATLRVVTIADWADDVVHVSTHHASLGRDAVLRHAAITLGGDVVRLTGRVRYTAPGGDAELLGLYFADDGQHFESRLLVDHAQPNCRSNVTYKGALQGDPGSRKPDTHTVWVGDVLIRAEAAGTDTFEVNRNLVLTDGARADSVPNLEIETGEIVGAGHASATGRFDDEQLFYLRARGIPEDQARRLVVRGFFNEIIAKIAVPSVRERLTEAIERELAITEARSN</sequence>
<feature type="domain" description="SUF system FeS cluster assembly SufBD core" evidence="2">
    <location>
        <begin position="116"/>
        <end position="349"/>
    </location>
</feature>
<dbReference type="SUPFAM" id="SSF101960">
    <property type="entry name" value="Stabilizer of iron transporter SufD"/>
    <property type="match status" value="1"/>
</dbReference>
<dbReference type="InterPro" id="IPR055346">
    <property type="entry name" value="Fe-S_cluster_assembly_SufBD"/>
</dbReference>
<reference evidence="3" key="1">
    <citation type="submission" date="2022-08" db="EMBL/GenBank/DDBJ databases">
        <title>Whole genome sequencing of non-tuberculosis mycobacteria type-strains.</title>
        <authorList>
            <person name="Igarashi Y."/>
            <person name="Osugi A."/>
            <person name="Mitarai S."/>
        </authorList>
    </citation>
    <scope>NUCLEOTIDE SEQUENCE</scope>
    <source>
        <strain evidence="3">JCM 16372</strain>
    </source>
</reference>
<dbReference type="EMBL" id="CP092427">
    <property type="protein sequence ID" value="ULP39528.1"/>
    <property type="molecule type" value="Genomic_DNA"/>
</dbReference>
<dbReference type="InterPro" id="IPR011542">
    <property type="entry name" value="SUF_FeS_clus_asmbl_SufD"/>
</dbReference>
<dbReference type="PANTHER" id="PTHR43575:SF1">
    <property type="entry name" value="PROTEIN ABCI7, CHLOROPLASTIC"/>
    <property type="match status" value="1"/>
</dbReference>
<dbReference type="InterPro" id="IPR000825">
    <property type="entry name" value="SUF_FeS_clus_asmbl_SufBD_core"/>
</dbReference>
<accession>A0ABY3UP97</accession>
<dbReference type="Proteomes" id="UP001055159">
    <property type="component" value="Chromosome"/>
</dbReference>
<gene>
    <name evidence="3" type="primary">sufD</name>
    <name evidence="3" type="ORF">MJO55_12370</name>
</gene>
<name>A0ABY3UP97_9MYCO</name>
<organism evidence="3 4">
    <name type="scientific">Mycolicibacterium rufum</name>
    <dbReference type="NCBI Taxonomy" id="318424"/>
    <lineage>
        <taxon>Bacteria</taxon>
        <taxon>Bacillati</taxon>
        <taxon>Actinomycetota</taxon>
        <taxon>Actinomycetes</taxon>
        <taxon>Mycobacteriales</taxon>
        <taxon>Mycobacteriaceae</taxon>
        <taxon>Mycolicibacterium</taxon>
    </lineage>
</organism>
<proteinExistence type="inferred from homology"/>
<dbReference type="NCBIfam" id="TIGR01981">
    <property type="entry name" value="sufD"/>
    <property type="match status" value="1"/>
</dbReference>
<protein>
    <submittedName>
        <fullName evidence="3">Fe-S cluster assembly protein SufD</fullName>
    </submittedName>
</protein>
<comment type="similarity">
    <text evidence="1">Belongs to the iron-sulfur cluster assembly SufBD family.</text>
</comment>
<dbReference type="Pfam" id="PF01458">
    <property type="entry name" value="SUFBD_core"/>
    <property type="match status" value="1"/>
</dbReference>
<evidence type="ECO:0000313" key="3">
    <source>
        <dbReference type="EMBL" id="ULP39528.1"/>
    </source>
</evidence>
<evidence type="ECO:0000256" key="1">
    <source>
        <dbReference type="ARBA" id="ARBA00043967"/>
    </source>
</evidence>
<keyword evidence="4" id="KW-1185">Reference proteome</keyword>
<dbReference type="InterPro" id="IPR037284">
    <property type="entry name" value="SUF_FeS_clus_asmbl_SufBD_sf"/>
</dbReference>